<keyword evidence="4" id="KW-0812">Transmembrane</keyword>
<accession>A0A1C6UYZ0</accession>
<evidence type="ECO:0000256" key="2">
    <source>
        <dbReference type="ARBA" id="ARBA00007977"/>
    </source>
</evidence>
<evidence type="ECO:0000256" key="4">
    <source>
        <dbReference type="ARBA" id="ARBA00022692"/>
    </source>
</evidence>
<name>A0A1C6UYZ0_9ACTN</name>
<keyword evidence="3" id="KW-1003">Cell membrane</keyword>
<comment type="subcellular location">
    <subcellularLocation>
        <location evidence="1">Cell membrane</location>
        <topology evidence="1">Multi-pass membrane protein</topology>
    </subcellularLocation>
</comment>
<dbReference type="PANTHER" id="PTHR30106:SF2">
    <property type="entry name" value="UPF0324 INNER MEMBRANE PROTEIN YEIH"/>
    <property type="match status" value="1"/>
</dbReference>
<dbReference type="PANTHER" id="PTHR30106">
    <property type="entry name" value="INNER MEMBRANE PROTEIN YEIH-RELATED"/>
    <property type="match status" value="1"/>
</dbReference>
<protein>
    <submittedName>
        <fullName evidence="7">Conserved hypothetical integral membrane protein</fullName>
    </submittedName>
</protein>
<dbReference type="STRING" id="227316.GA0070604_3997"/>
<dbReference type="Proteomes" id="UP000199696">
    <property type="component" value="Unassembled WGS sequence"/>
</dbReference>
<dbReference type="Pfam" id="PF03601">
    <property type="entry name" value="Cons_hypoth698"/>
    <property type="match status" value="1"/>
</dbReference>
<dbReference type="EMBL" id="FMHY01000002">
    <property type="protein sequence ID" value="SCL59177.1"/>
    <property type="molecule type" value="Genomic_DNA"/>
</dbReference>
<evidence type="ECO:0000256" key="5">
    <source>
        <dbReference type="ARBA" id="ARBA00022989"/>
    </source>
</evidence>
<organism evidence="7 8">
    <name type="scientific">Micromonospora eburnea</name>
    <dbReference type="NCBI Taxonomy" id="227316"/>
    <lineage>
        <taxon>Bacteria</taxon>
        <taxon>Bacillati</taxon>
        <taxon>Actinomycetota</taxon>
        <taxon>Actinomycetes</taxon>
        <taxon>Micromonosporales</taxon>
        <taxon>Micromonosporaceae</taxon>
        <taxon>Micromonospora</taxon>
    </lineage>
</organism>
<proteinExistence type="inferred from homology"/>
<evidence type="ECO:0000256" key="6">
    <source>
        <dbReference type="ARBA" id="ARBA00023136"/>
    </source>
</evidence>
<dbReference type="AlphaFoldDB" id="A0A1C6UYZ0"/>
<comment type="similarity">
    <text evidence="2">Belongs to the UPF0324 family.</text>
</comment>
<gene>
    <name evidence="7" type="ORF">GA0070604_3997</name>
</gene>
<keyword evidence="8" id="KW-1185">Reference proteome</keyword>
<evidence type="ECO:0000313" key="8">
    <source>
        <dbReference type="Proteomes" id="UP000199696"/>
    </source>
</evidence>
<evidence type="ECO:0000256" key="1">
    <source>
        <dbReference type="ARBA" id="ARBA00004651"/>
    </source>
</evidence>
<sequence length="301" mass="30558">MLISSLFPLVGPLLIALALGAIAANTAISGLPVMKGHAKTTKLLLRLGVVLLGLKLPVQEILDIGPGGLAVVVLTVTVTYFSTIIVGDRLGLDKGFVTLLAAGFSICGAAAIAAVDDTVRAKQRFVALAVAMVTVFGSAMILLVPWLAGVLGLTAEQAAFWAGASIHEVAQVVAAASIIGPSALAVGTTAKLGRVVLLAPMYAVASRRGDRAAGQRAPLVPWFVIGFAVAVAVRSLDLLSTGALSWSNGATTFLLAAGMFGLGMGIRVKEIWPLPLNAFLLACASTLVAAGTSLALIVGVM</sequence>
<keyword evidence="5" id="KW-1133">Transmembrane helix</keyword>
<dbReference type="InterPro" id="IPR018383">
    <property type="entry name" value="UPF0324_pro"/>
</dbReference>
<reference evidence="8" key="1">
    <citation type="submission" date="2016-06" db="EMBL/GenBank/DDBJ databases">
        <authorList>
            <person name="Varghese N."/>
            <person name="Submissions Spin"/>
        </authorList>
    </citation>
    <scope>NUCLEOTIDE SEQUENCE [LARGE SCALE GENOMIC DNA]</scope>
    <source>
        <strain evidence="8">DSM 44814</strain>
    </source>
</reference>
<dbReference type="GO" id="GO:0005886">
    <property type="term" value="C:plasma membrane"/>
    <property type="evidence" value="ECO:0007669"/>
    <property type="project" value="UniProtKB-SubCell"/>
</dbReference>
<keyword evidence="6" id="KW-0472">Membrane</keyword>
<evidence type="ECO:0000256" key="3">
    <source>
        <dbReference type="ARBA" id="ARBA00022475"/>
    </source>
</evidence>
<evidence type="ECO:0000313" key="7">
    <source>
        <dbReference type="EMBL" id="SCL59177.1"/>
    </source>
</evidence>